<protein>
    <recommendedName>
        <fullName evidence="2">COP9 signalosome complex subunit 6</fullName>
    </recommendedName>
</protein>
<dbReference type="PANTHER" id="PTHR10540">
    <property type="entry name" value="EUKARYOTIC TRANSLATION INITIATION FACTOR 3 SUBUNIT F-RELATED"/>
    <property type="match status" value="1"/>
</dbReference>
<evidence type="ECO:0000259" key="4">
    <source>
        <dbReference type="Pfam" id="PF13012"/>
    </source>
</evidence>
<dbReference type="OMA" id="SEHWMRE"/>
<sequence>LRPFAIFTPRNECPKPLEGAYFNRRLVQVFGAVLGKVDEGHVEMVNSFELRMFTVDGDVRFNEEFLRQRLVQYKEVFPELDAVGWYCTGGEDLESNEITLQSLFADAMDSPLLVKLNPNVDSQAKRCDLYANELTEVDWTLVSEQSERIGIDHIAKLSQAGDDAAVSIEGKQMRAASSAVGMLLDRMEIICKYLKGVQEGRFPPNDEIIREANKVSSMHIMDFRFPADFDEGFKSQERDARAAMLLAKMTEICGTLSNLQACSGFFWTTAM</sequence>
<keyword evidence="6" id="KW-1185">Reference proteome</keyword>
<reference evidence="7" key="1">
    <citation type="submission" date="2017-02" db="UniProtKB">
        <authorList>
            <consortium name="WormBaseParasite"/>
        </authorList>
    </citation>
    <scope>IDENTIFICATION</scope>
</reference>
<dbReference type="STRING" id="27835.A0A0N4XC51"/>
<dbReference type="InterPro" id="IPR000555">
    <property type="entry name" value="JAMM/MPN+_dom"/>
</dbReference>
<evidence type="ECO:0000259" key="3">
    <source>
        <dbReference type="Pfam" id="PF01398"/>
    </source>
</evidence>
<dbReference type="Pfam" id="PF01398">
    <property type="entry name" value="JAB"/>
    <property type="match status" value="1"/>
</dbReference>
<name>A0A0N4XC51_NIPBR</name>
<organism evidence="7">
    <name type="scientific">Nippostrongylus brasiliensis</name>
    <name type="common">Rat hookworm</name>
    <dbReference type="NCBI Taxonomy" id="27835"/>
    <lineage>
        <taxon>Eukaryota</taxon>
        <taxon>Metazoa</taxon>
        <taxon>Ecdysozoa</taxon>
        <taxon>Nematoda</taxon>
        <taxon>Chromadorea</taxon>
        <taxon>Rhabditida</taxon>
        <taxon>Rhabditina</taxon>
        <taxon>Rhabditomorpha</taxon>
        <taxon>Strongyloidea</taxon>
        <taxon>Heligmosomidae</taxon>
        <taxon>Nippostrongylus</taxon>
    </lineage>
</organism>
<dbReference type="Gene3D" id="3.40.140.10">
    <property type="entry name" value="Cytidine Deaminase, domain 2"/>
    <property type="match status" value="1"/>
</dbReference>
<accession>A0A0N4XC51</accession>
<dbReference type="WBParaSite" id="NBR_0000000601-mRNA-1">
    <property type="protein sequence ID" value="NBR_0000000601-mRNA-1"/>
    <property type="gene ID" value="NBR_0000000601"/>
</dbReference>
<dbReference type="PANTHER" id="PTHR10540:SF8">
    <property type="entry name" value="COP9 SIGNALOSOME COMPLEX SUBUNIT 6"/>
    <property type="match status" value="1"/>
</dbReference>
<dbReference type="EMBL" id="UYSL01000002">
    <property type="protein sequence ID" value="VDL61777.1"/>
    <property type="molecule type" value="Genomic_DNA"/>
</dbReference>
<dbReference type="AlphaFoldDB" id="A0A0N4XC51"/>
<dbReference type="GO" id="GO:0008180">
    <property type="term" value="C:COP9 signalosome"/>
    <property type="evidence" value="ECO:0007669"/>
    <property type="project" value="TreeGrafter"/>
</dbReference>
<evidence type="ECO:0000256" key="1">
    <source>
        <dbReference type="ARBA" id="ARBA00010893"/>
    </source>
</evidence>
<comment type="similarity">
    <text evidence="1">Belongs to the peptidase M67A family. CSN6 subfamily.</text>
</comment>
<evidence type="ECO:0000313" key="5">
    <source>
        <dbReference type="EMBL" id="VDL61777.1"/>
    </source>
</evidence>
<proteinExistence type="inferred from homology"/>
<dbReference type="GO" id="GO:0008237">
    <property type="term" value="F:metallopeptidase activity"/>
    <property type="evidence" value="ECO:0007669"/>
    <property type="project" value="InterPro"/>
</dbReference>
<gene>
    <name evidence="5" type="ORF">NBR_LOCUS7</name>
</gene>
<feature type="domain" description="EIF3F/CSN6-like C-terminal" evidence="4">
    <location>
        <begin position="146"/>
        <end position="259"/>
    </location>
</feature>
<evidence type="ECO:0000313" key="6">
    <source>
        <dbReference type="Proteomes" id="UP000271162"/>
    </source>
</evidence>
<dbReference type="Proteomes" id="UP000271162">
    <property type="component" value="Unassembled WGS sequence"/>
</dbReference>
<dbReference type="Pfam" id="PF13012">
    <property type="entry name" value="MitMem_reg"/>
    <property type="match status" value="1"/>
</dbReference>
<feature type="domain" description="JAB1/MPN/MOV34 metalloenzyme" evidence="3">
    <location>
        <begin position="27"/>
        <end position="107"/>
    </location>
</feature>
<dbReference type="InterPro" id="IPR024969">
    <property type="entry name" value="EIF3F/CSN6-like_C"/>
</dbReference>
<reference evidence="5 6" key="2">
    <citation type="submission" date="2018-11" db="EMBL/GenBank/DDBJ databases">
        <authorList>
            <consortium name="Pathogen Informatics"/>
        </authorList>
    </citation>
    <scope>NUCLEOTIDE SEQUENCE [LARGE SCALE GENOMIC DNA]</scope>
</reference>
<evidence type="ECO:0000313" key="7">
    <source>
        <dbReference type="WBParaSite" id="NBR_0000000601-mRNA-1"/>
    </source>
</evidence>
<evidence type="ECO:0000256" key="2">
    <source>
        <dbReference type="ARBA" id="ARBA00014871"/>
    </source>
</evidence>